<evidence type="ECO:0000313" key="5">
    <source>
        <dbReference type="Proteomes" id="UP000094463"/>
    </source>
</evidence>
<keyword evidence="2" id="KW-1133">Transmembrane helix</keyword>
<accession>A0A1D7QXY5</accession>
<feature type="transmembrane region" description="Helical" evidence="2">
    <location>
        <begin position="52"/>
        <end position="72"/>
    </location>
</feature>
<protein>
    <submittedName>
        <fullName evidence="4">Type IV prepilin peptidase TadV/CpaA</fullName>
    </submittedName>
</protein>
<feature type="transmembrane region" description="Helical" evidence="2">
    <location>
        <begin position="148"/>
        <end position="169"/>
    </location>
</feature>
<sequence>MLEILLLSVLIICFFTDITRRKIYNKVLFPGVVMAFLLNGILFGWSGITTSLLGLLTGFLILLIPYLIGGMGAGDVKLLAFIGAVQGAGFVLMTALFMALIGGAIGLVMIISRGRMIEGLKRSFRAVKLMKYGIKPELDKDRLLKQTAFPYGVAIVLGAAGAFFFPGVML</sequence>
<name>A0A1D7QXY5_9BACI</name>
<proteinExistence type="inferred from homology"/>
<evidence type="ECO:0000256" key="2">
    <source>
        <dbReference type="SAM" id="Phobius"/>
    </source>
</evidence>
<dbReference type="OrthoDB" id="5508079at2"/>
<evidence type="ECO:0000259" key="3">
    <source>
        <dbReference type="Pfam" id="PF01478"/>
    </source>
</evidence>
<dbReference type="GO" id="GO:0004190">
    <property type="term" value="F:aspartic-type endopeptidase activity"/>
    <property type="evidence" value="ECO:0007669"/>
    <property type="project" value="InterPro"/>
</dbReference>
<dbReference type="STRING" id="632773.BBEV_2525"/>
<feature type="transmembrane region" description="Helical" evidence="2">
    <location>
        <begin position="78"/>
        <end position="111"/>
    </location>
</feature>
<keyword evidence="2" id="KW-0812">Transmembrane</keyword>
<dbReference type="InterPro" id="IPR050882">
    <property type="entry name" value="Prepilin_peptidase/N-MTase"/>
</dbReference>
<comment type="similarity">
    <text evidence="1">Belongs to the peptidase A24 family.</text>
</comment>
<dbReference type="Proteomes" id="UP000094463">
    <property type="component" value="Chromosome"/>
</dbReference>
<dbReference type="GO" id="GO:0005886">
    <property type="term" value="C:plasma membrane"/>
    <property type="evidence" value="ECO:0007669"/>
    <property type="project" value="TreeGrafter"/>
</dbReference>
<dbReference type="KEGG" id="bbev:BBEV_2525"/>
<dbReference type="EMBL" id="CP012502">
    <property type="protein sequence ID" value="AOM83864.1"/>
    <property type="molecule type" value="Genomic_DNA"/>
</dbReference>
<organism evidence="4 5">
    <name type="scientific">Salisediminibacterium beveridgei</name>
    <dbReference type="NCBI Taxonomy" id="632773"/>
    <lineage>
        <taxon>Bacteria</taxon>
        <taxon>Bacillati</taxon>
        <taxon>Bacillota</taxon>
        <taxon>Bacilli</taxon>
        <taxon>Bacillales</taxon>
        <taxon>Bacillaceae</taxon>
        <taxon>Salisediminibacterium</taxon>
    </lineage>
</organism>
<dbReference type="GO" id="GO:0006465">
    <property type="term" value="P:signal peptide processing"/>
    <property type="evidence" value="ECO:0007669"/>
    <property type="project" value="TreeGrafter"/>
</dbReference>
<dbReference type="Gene3D" id="1.20.120.1220">
    <property type="match status" value="1"/>
</dbReference>
<keyword evidence="5" id="KW-1185">Reference proteome</keyword>
<keyword evidence="2" id="KW-0472">Membrane</keyword>
<evidence type="ECO:0000256" key="1">
    <source>
        <dbReference type="ARBA" id="ARBA00005801"/>
    </source>
</evidence>
<dbReference type="AlphaFoldDB" id="A0A1D7QXY5"/>
<feature type="domain" description="Prepilin type IV endopeptidase peptidase" evidence="3">
    <location>
        <begin position="4"/>
        <end position="107"/>
    </location>
</feature>
<dbReference type="Pfam" id="PF01478">
    <property type="entry name" value="Peptidase_A24"/>
    <property type="match status" value="1"/>
</dbReference>
<evidence type="ECO:0000313" key="4">
    <source>
        <dbReference type="EMBL" id="AOM83864.1"/>
    </source>
</evidence>
<reference evidence="4 5" key="1">
    <citation type="submission" date="2015-08" db="EMBL/GenBank/DDBJ databases">
        <title>The complete genome sequence of Bacillus beveridgei MLTeJB.</title>
        <authorList>
            <person name="Hanson T.E."/>
            <person name="Mesa C."/>
            <person name="Basesman S.M."/>
            <person name="Oremland R.S."/>
        </authorList>
    </citation>
    <scope>NUCLEOTIDE SEQUENCE [LARGE SCALE GENOMIC DNA]</scope>
    <source>
        <strain evidence="4 5">MLTeJB</strain>
    </source>
</reference>
<dbReference type="PANTHER" id="PTHR30487:SF0">
    <property type="entry name" value="PREPILIN LEADER PEPTIDASE_N-METHYLTRANSFERASE-RELATED"/>
    <property type="match status" value="1"/>
</dbReference>
<dbReference type="RefSeq" id="WP_069365803.1">
    <property type="nucleotide sequence ID" value="NZ_CP012502.1"/>
</dbReference>
<feature type="transmembrane region" description="Helical" evidence="2">
    <location>
        <begin position="26"/>
        <end position="45"/>
    </location>
</feature>
<dbReference type="InterPro" id="IPR000045">
    <property type="entry name" value="Prepilin_IV_endopep_pep"/>
</dbReference>
<gene>
    <name evidence="4" type="ORF">BBEV_2525</name>
</gene>
<dbReference type="PANTHER" id="PTHR30487">
    <property type="entry name" value="TYPE 4 PREPILIN-LIKE PROTEINS LEADER PEPTIDE-PROCESSING ENZYME"/>
    <property type="match status" value="1"/>
</dbReference>